<evidence type="ECO:0000313" key="3">
    <source>
        <dbReference type="EMBL" id="GAA1102976.1"/>
    </source>
</evidence>
<dbReference type="Gene3D" id="1.10.357.10">
    <property type="entry name" value="Tetracycline Repressor, domain 2"/>
    <property type="match status" value="1"/>
</dbReference>
<dbReference type="SUPFAM" id="SSF46689">
    <property type="entry name" value="Homeodomain-like"/>
    <property type="match status" value="1"/>
</dbReference>
<keyword evidence="4" id="KW-1185">Reference proteome</keyword>
<evidence type="ECO:0000256" key="1">
    <source>
        <dbReference type="ARBA" id="ARBA00023125"/>
    </source>
</evidence>
<dbReference type="Proteomes" id="UP001501581">
    <property type="component" value="Unassembled WGS sequence"/>
</dbReference>
<gene>
    <name evidence="3" type="ORF">GCM10009668_22050</name>
</gene>
<reference evidence="3 4" key="1">
    <citation type="journal article" date="2019" name="Int. J. Syst. Evol. Microbiol.">
        <title>The Global Catalogue of Microorganisms (GCM) 10K type strain sequencing project: providing services to taxonomists for standard genome sequencing and annotation.</title>
        <authorList>
            <consortium name="The Broad Institute Genomics Platform"/>
            <consortium name="The Broad Institute Genome Sequencing Center for Infectious Disease"/>
            <person name="Wu L."/>
            <person name="Ma J."/>
        </authorList>
    </citation>
    <scope>NUCLEOTIDE SEQUENCE [LARGE SCALE GENOMIC DNA]</scope>
    <source>
        <strain evidence="3 4">JCM 13008</strain>
    </source>
</reference>
<dbReference type="PANTHER" id="PTHR30055:SF235">
    <property type="entry name" value="TRANSCRIPTIONAL REGULATORY PROTEIN"/>
    <property type="match status" value="1"/>
</dbReference>
<dbReference type="InterPro" id="IPR050109">
    <property type="entry name" value="HTH-type_TetR-like_transc_reg"/>
</dbReference>
<dbReference type="Pfam" id="PF00440">
    <property type="entry name" value="TetR_N"/>
    <property type="match status" value="1"/>
</dbReference>
<protein>
    <recommendedName>
        <fullName evidence="2">HTH tetR-type domain-containing protein</fullName>
    </recommendedName>
</protein>
<dbReference type="PANTHER" id="PTHR30055">
    <property type="entry name" value="HTH-TYPE TRANSCRIPTIONAL REGULATOR RUTR"/>
    <property type="match status" value="1"/>
</dbReference>
<dbReference type="InterPro" id="IPR009057">
    <property type="entry name" value="Homeodomain-like_sf"/>
</dbReference>
<accession>A0ABN1TVU3</accession>
<evidence type="ECO:0000259" key="2">
    <source>
        <dbReference type="Pfam" id="PF00440"/>
    </source>
</evidence>
<evidence type="ECO:0000313" key="4">
    <source>
        <dbReference type="Proteomes" id="UP001501581"/>
    </source>
</evidence>
<keyword evidence="1" id="KW-0238">DNA-binding</keyword>
<comment type="caution">
    <text evidence="3">The sequence shown here is derived from an EMBL/GenBank/DDBJ whole genome shotgun (WGS) entry which is preliminary data.</text>
</comment>
<dbReference type="EMBL" id="BAAALG010000009">
    <property type="protein sequence ID" value="GAA1102976.1"/>
    <property type="molecule type" value="Genomic_DNA"/>
</dbReference>
<dbReference type="InterPro" id="IPR001647">
    <property type="entry name" value="HTH_TetR"/>
</dbReference>
<proteinExistence type="predicted"/>
<feature type="domain" description="HTH tetR-type" evidence="2">
    <location>
        <begin position="31"/>
        <end position="78"/>
    </location>
</feature>
<sequence>MGRGVPLERRIGYGSRVSERAGVDSGPKDALVDAAERLFAEHGLDGVSMRDIAKAAGQRNNSAVAYHFGGRDGLVREVFRRRMLVINQRRREMVDALDGAADRDPLRALLEAMILPLAEHLRAAGPGSTYLQFLARVSPTVDFRDPTLASVRALHTELATRMQRELTHLSPATALARITLVLTMSASALAAFEQQWALGLVDGERELDAVVAHVVDLAVGGLRAGANAG</sequence>
<name>A0ABN1TVU3_9ACTN</name>
<organism evidence="3 4">
    <name type="scientific">Nocardioides dubius</name>
    <dbReference type="NCBI Taxonomy" id="317019"/>
    <lineage>
        <taxon>Bacteria</taxon>
        <taxon>Bacillati</taxon>
        <taxon>Actinomycetota</taxon>
        <taxon>Actinomycetes</taxon>
        <taxon>Propionibacteriales</taxon>
        <taxon>Nocardioidaceae</taxon>
        <taxon>Nocardioides</taxon>
    </lineage>
</organism>